<dbReference type="STRING" id="1314674.A0A0D7ARB1"/>
<dbReference type="AlphaFoldDB" id="A0A0D7ARB1"/>
<proteinExistence type="predicted"/>
<feature type="compositionally biased region" description="Polar residues" evidence="1">
    <location>
        <begin position="427"/>
        <end position="450"/>
    </location>
</feature>
<reference evidence="2 3" key="1">
    <citation type="journal article" date="2015" name="Fungal Genet. Biol.">
        <title>Evolution of novel wood decay mechanisms in Agaricales revealed by the genome sequences of Fistulina hepatica and Cylindrobasidium torrendii.</title>
        <authorList>
            <person name="Floudas D."/>
            <person name="Held B.W."/>
            <person name="Riley R."/>
            <person name="Nagy L.G."/>
            <person name="Koehler G."/>
            <person name="Ransdell A.S."/>
            <person name="Younus H."/>
            <person name="Chow J."/>
            <person name="Chiniquy J."/>
            <person name="Lipzen A."/>
            <person name="Tritt A."/>
            <person name="Sun H."/>
            <person name="Haridas S."/>
            <person name="LaButti K."/>
            <person name="Ohm R.A."/>
            <person name="Kues U."/>
            <person name="Blanchette R.A."/>
            <person name="Grigoriev I.V."/>
            <person name="Minto R.E."/>
            <person name="Hibbett D.S."/>
        </authorList>
    </citation>
    <scope>NUCLEOTIDE SEQUENCE [LARGE SCALE GENOMIC DNA]</scope>
    <source>
        <strain evidence="2 3">FP15055 ss-10</strain>
    </source>
</reference>
<gene>
    <name evidence="2" type="ORF">CYLTODRAFT_460325</name>
</gene>
<evidence type="ECO:0000256" key="1">
    <source>
        <dbReference type="SAM" id="MobiDB-lite"/>
    </source>
</evidence>
<organism evidence="2 3">
    <name type="scientific">Cylindrobasidium torrendii FP15055 ss-10</name>
    <dbReference type="NCBI Taxonomy" id="1314674"/>
    <lineage>
        <taxon>Eukaryota</taxon>
        <taxon>Fungi</taxon>
        <taxon>Dikarya</taxon>
        <taxon>Basidiomycota</taxon>
        <taxon>Agaricomycotina</taxon>
        <taxon>Agaricomycetes</taxon>
        <taxon>Agaricomycetidae</taxon>
        <taxon>Agaricales</taxon>
        <taxon>Marasmiineae</taxon>
        <taxon>Physalacriaceae</taxon>
        <taxon>Cylindrobasidium</taxon>
    </lineage>
</organism>
<protein>
    <submittedName>
        <fullName evidence="2">Uncharacterized protein</fullName>
    </submittedName>
</protein>
<feature type="region of interest" description="Disordered" evidence="1">
    <location>
        <begin position="291"/>
        <end position="498"/>
    </location>
</feature>
<feature type="compositionally biased region" description="Pro residues" evidence="1">
    <location>
        <begin position="454"/>
        <end position="483"/>
    </location>
</feature>
<keyword evidence="3" id="KW-1185">Reference proteome</keyword>
<dbReference type="Proteomes" id="UP000054007">
    <property type="component" value="Unassembled WGS sequence"/>
</dbReference>
<feature type="region of interest" description="Disordered" evidence="1">
    <location>
        <begin position="120"/>
        <end position="139"/>
    </location>
</feature>
<evidence type="ECO:0000313" key="3">
    <source>
        <dbReference type="Proteomes" id="UP000054007"/>
    </source>
</evidence>
<feature type="compositionally biased region" description="Basic residues" evidence="1">
    <location>
        <begin position="317"/>
        <end position="336"/>
    </location>
</feature>
<dbReference type="PRINTS" id="PR01217">
    <property type="entry name" value="PRICHEXTENSN"/>
</dbReference>
<dbReference type="OrthoDB" id="2683861at2759"/>
<accession>A0A0D7ARB1</accession>
<name>A0A0D7ARB1_9AGAR</name>
<evidence type="ECO:0000313" key="2">
    <source>
        <dbReference type="EMBL" id="KIY60893.1"/>
    </source>
</evidence>
<feature type="compositionally biased region" description="Low complexity" evidence="1">
    <location>
        <begin position="291"/>
        <end position="310"/>
    </location>
</feature>
<dbReference type="EMBL" id="KN881176">
    <property type="protein sequence ID" value="KIY60893.1"/>
    <property type="molecule type" value="Genomic_DNA"/>
</dbReference>
<sequence>MPDDDEVAGWQEGFSEGCKSLSREQAAESIKALDLFRTKVMQWAYQHFGVAVNGPTTNPVALAVTTAIANSNERRPQYQQLERVYEALYWADRHQEEYRRRYSEFCIEHGKKCKTKADQRVRDEAASDEEPMLSDAPSDNDWGAYENYISPRERKSHGMKLRREISARGWADAPEDIRQHVTSQRQQLYDTAIEDYELRMNSTRERTIAPDDIIRQGAIPMQTIVDTIAQAAGVSCHMIVIGRLGTEGRLQVKSVHGGPTADGLTWNQYDRVGFGNVVESALRYGERLFGSSSTTAPAPSPAPDSSSGPSPSLPKPTPKRKHADPKKAGASKRRRAHDSDRESGSESEASLDLHDESESNDDDMPLRLVTQSRRARRRAHDQPPAPRSSTAPIPRPASAPAPTAGEDQEQPIVQNEPAPSPVRPPTLQHTPDSSIQEQPSRGVSTPTARTLSLPPTPPPIEQPPPPPPIEQPPPPPIEPPTGPTAPGFVRNSVPPEDLDFDWEVDDEWPAELKKAFGGLQRGKDWGLAWKSLVHSLIVLERAHGFPVAGGDVPIPTSTRPAAFTHFNKWRGKWTRVYAITKDGKKSNTALVTCRDERWTWYKSDVLVEGRRNGNTVIQDPDIEWGAMLDYRGAAGFVRVVGSLLWWGDAVHDDAYKPSSTDLLDWHLAIEEVGWTLDTIIPRIRKRRQPKDISSTRELRAR</sequence>